<comment type="caution">
    <text evidence="1">The sequence shown here is derived from an EMBL/GenBank/DDBJ whole genome shotgun (WGS) entry which is preliminary data.</text>
</comment>
<evidence type="ECO:0000313" key="2">
    <source>
        <dbReference type="Proteomes" id="UP001291623"/>
    </source>
</evidence>
<keyword evidence="2" id="KW-1185">Reference proteome</keyword>
<gene>
    <name evidence="1" type="ORF">RND71_015927</name>
</gene>
<dbReference type="Proteomes" id="UP001291623">
    <property type="component" value="Unassembled WGS sequence"/>
</dbReference>
<organism evidence="1 2">
    <name type="scientific">Anisodus tanguticus</name>
    <dbReference type="NCBI Taxonomy" id="243964"/>
    <lineage>
        <taxon>Eukaryota</taxon>
        <taxon>Viridiplantae</taxon>
        <taxon>Streptophyta</taxon>
        <taxon>Embryophyta</taxon>
        <taxon>Tracheophyta</taxon>
        <taxon>Spermatophyta</taxon>
        <taxon>Magnoliopsida</taxon>
        <taxon>eudicotyledons</taxon>
        <taxon>Gunneridae</taxon>
        <taxon>Pentapetalae</taxon>
        <taxon>asterids</taxon>
        <taxon>lamiids</taxon>
        <taxon>Solanales</taxon>
        <taxon>Solanaceae</taxon>
        <taxon>Solanoideae</taxon>
        <taxon>Hyoscyameae</taxon>
        <taxon>Anisodus</taxon>
    </lineage>
</organism>
<proteinExistence type="predicted"/>
<name>A0AAE1VKU1_9SOLA</name>
<dbReference type="AlphaFoldDB" id="A0AAE1VKU1"/>
<accession>A0AAE1VKU1</accession>
<sequence length="128" mass="13721">MDEVIGMTSGYGCGKRRKSETVDYLLNQSSDKPSITTTGGEAKLCRQLRFLLASFRRLDSQVGGLVSKLSSTSVKSLSIIGRNGGEGGPPYFNGKGESPFHAAPLQLYSQASTSGFPRLSFLIVKRVA</sequence>
<evidence type="ECO:0000313" key="1">
    <source>
        <dbReference type="EMBL" id="KAK4364569.1"/>
    </source>
</evidence>
<protein>
    <submittedName>
        <fullName evidence="1">Uncharacterized protein</fullName>
    </submittedName>
</protein>
<reference evidence="1" key="1">
    <citation type="submission" date="2023-12" db="EMBL/GenBank/DDBJ databases">
        <title>Genome assembly of Anisodus tanguticus.</title>
        <authorList>
            <person name="Wang Y.-J."/>
        </authorList>
    </citation>
    <scope>NUCLEOTIDE SEQUENCE</scope>
    <source>
        <strain evidence="1">KB-2021</strain>
        <tissue evidence="1">Leaf</tissue>
    </source>
</reference>
<dbReference type="EMBL" id="JAVYJV010000008">
    <property type="protein sequence ID" value="KAK4364569.1"/>
    <property type="molecule type" value="Genomic_DNA"/>
</dbReference>